<dbReference type="Proteomes" id="UP001181347">
    <property type="component" value="Unassembled WGS sequence"/>
</dbReference>
<protein>
    <submittedName>
        <fullName evidence="1">Uncharacterized protein</fullName>
    </submittedName>
</protein>
<organism evidence="1 2">
    <name type="scientific">Alistipes finegoldii</name>
    <dbReference type="NCBI Taxonomy" id="214856"/>
    <lineage>
        <taxon>Bacteria</taxon>
        <taxon>Pseudomonadati</taxon>
        <taxon>Bacteroidota</taxon>
        <taxon>Bacteroidia</taxon>
        <taxon>Bacteroidales</taxon>
        <taxon>Rikenellaceae</taxon>
        <taxon>Alistipes</taxon>
    </lineage>
</organism>
<gene>
    <name evidence="1" type="ORF">RVH17_09360</name>
</gene>
<dbReference type="RefSeq" id="WP_139022435.1">
    <property type="nucleotide sequence ID" value="NZ_AP025581.1"/>
</dbReference>
<reference evidence="1" key="1">
    <citation type="submission" date="2023-10" db="EMBL/GenBank/DDBJ databases">
        <title>Genome Sequence of the Bacteria from From Gut Wall in Crohn's Disease.</title>
        <authorList>
            <person name="Rodriguez-Palacios A."/>
        </authorList>
    </citation>
    <scope>NUCLEOTIDE SEQUENCE</scope>
    <source>
        <strain evidence="1">CavFT-hAR58</strain>
    </source>
</reference>
<comment type="caution">
    <text evidence="1">The sequence shown here is derived from an EMBL/GenBank/DDBJ whole genome shotgun (WGS) entry which is preliminary data.</text>
</comment>
<evidence type="ECO:0000313" key="1">
    <source>
        <dbReference type="EMBL" id="MDU0260317.1"/>
    </source>
</evidence>
<evidence type="ECO:0000313" key="2">
    <source>
        <dbReference type="Proteomes" id="UP001181347"/>
    </source>
</evidence>
<sequence length="82" mass="9185">MNDLYDISGSLSRAGHAFAACSSSMTAAAQAAAASCIEINRIIETVEHYRRSPAFRKLAGIRRKYRHGLKKCQLHELHELQR</sequence>
<proteinExistence type="predicted"/>
<accession>A0AAE4LLU2</accession>
<dbReference type="AlphaFoldDB" id="A0AAE4LLU2"/>
<name>A0AAE4LLU2_9BACT</name>
<dbReference type="EMBL" id="JAWDES010000005">
    <property type="protein sequence ID" value="MDU0260317.1"/>
    <property type="molecule type" value="Genomic_DNA"/>
</dbReference>